<dbReference type="Proteomes" id="UP000320231">
    <property type="component" value="Plasmid pBAA-803-A"/>
</dbReference>
<protein>
    <submittedName>
        <fullName evidence="2">Uncharacterized protein</fullName>
    </submittedName>
</protein>
<keyword evidence="3" id="KW-1185">Reference proteome</keyword>
<evidence type="ECO:0000313" key="3">
    <source>
        <dbReference type="Proteomes" id="UP000252204"/>
    </source>
</evidence>
<keyword evidence="1" id="KW-0614">Plasmid</keyword>
<dbReference type="EMBL" id="AP019515">
    <property type="protein sequence ID" value="BBI65672.1"/>
    <property type="molecule type" value="Genomic_DNA"/>
</dbReference>
<dbReference type="Proteomes" id="UP000252204">
    <property type="component" value="Unassembled WGS sequence"/>
</dbReference>
<dbReference type="KEGG" id="hsr:HSBAA_PA_2750"/>
<evidence type="ECO:0000313" key="2">
    <source>
        <dbReference type="EMBL" id="RBI66092.1"/>
    </source>
</evidence>
<proteinExistence type="predicted"/>
<reference evidence="1 4" key="3">
    <citation type="journal article" date="2019" name="Microbiol. Resour. Announc.">
        <title>Complete Genome Sequence of Halomonas sulfidaeris Strain Esulfide1 Isolated from a Metal Sulfide Rock at a Depth of 2,200 Meters, Obtained Using Nanopore Sequencing.</title>
        <authorList>
            <person name="Saito M."/>
            <person name="Nishigata A."/>
            <person name="Galipon J."/>
            <person name="Arakawa K."/>
        </authorList>
    </citation>
    <scope>NUCLEOTIDE SEQUENCE [LARGE SCALE GENOMIC DNA]</scope>
    <source>
        <strain evidence="1 4">ATCC BAA-803</strain>
        <plasmid evidence="1">pBAA-803-A</plasmid>
        <plasmid evidence="4">pbaa-803-a dna</plasmid>
    </source>
</reference>
<gene>
    <name evidence="2" type="ORF">DQ400_15180</name>
    <name evidence="1" type="ORF">HSBAA_PA_2750</name>
</gene>
<reference evidence="2" key="1">
    <citation type="submission" date="2018-06" db="EMBL/GenBank/DDBJ databases">
        <title>Whole genome sequencing of four bacterial strains from South Shetland trench revealing bio-synthetic gene clusters.</title>
        <authorList>
            <person name="Abdel-Mageed W.M."/>
            <person name="Lehri B."/>
            <person name="Jarmusch S.A."/>
            <person name="Miranda K."/>
            <person name="Goodfellow M."/>
            <person name="Jaspars M."/>
            <person name="Karlyshev A.V."/>
        </authorList>
    </citation>
    <scope>NUCLEOTIDE SEQUENCE [LARGE SCALE GENOMIC DNA]</scope>
    <source>
        <strain evidence="2">SST4</strain>
    </source>
</reference>
<geneLocation type="plasmid" evidence="1">
    <name>pBAA-803-A</name>
</geneLocation>
<name>A0A365TK00_9GAMM</name>
<accession>A0A365TK00</accession>
<organism evidence="2 3">
    <name type="scientific">Vreelandella sulfidaeris</name>
    <dbReference type="NCBI Taxonomy" id="115553"/>
    <lineage>
        <taxon>Bacteria</taxon>
        <taxon>Pseudomonadati</taxon>
        <taxon>Pseudomonadota</taxon>
        <taxon>Gammaproteobacteria</taxon>
        <taxon>Oceanospirillales</taxon>
        <taxon>Halomonadaceae</taxon>
        <taxon>Vreelandella</taxon>
    </lineage>
</organism>
<evidence type="ECO:0000313" key="1">
    <source>
        <dbReference type="EMBL" id="BBI65672.1"/>
    </source>
</evidence>
<geneLocation type="plasmid" evidence="4">
    <name>pbaa-803-a dna</name>
</geneLocation>
<dbReference type="EMBL" id="QNTU01000011">
    <property type="protein sequence ID" value="RBI66092.1"/>
    <property type="molecule type" value="Genomic_DNA"/>
</dbReference>
<reference evidence="3" key="2">
    <citation type="submission" date="2018-06" db="EMBL/GenBank/DDBJ databases">
        <title>Whole genome sequencing of four bacterial strains from South Shetland trench revealing bio-synthetic gene clusters.</title>
        <authorList>
            <person name="Abdel-Mageed W.M."/>
            <person name="Lehri B."/>
            <person name="Jarmusch S."/>
            <person name="Miranda K."/>
            <person name="Goodfellow M."/>
            <person name="Jaspars M."/>
            <person name="Karlyshev A.V."/>
        </authorList>
    </citation>
    <scope>NUCLEOTIDE SEQUENCE [LARGE SCALE GENOMIC DNA]</scope>
    <source>
        <strain evidence="3">SST4</strain>
    </source>
</reference>
<evidence type="ECO:0000313" key="4">
    <source>
        <dbReference type="Proteomes" id="UP000320231"/>
    </source>
</evidence>
<sequence>MDSNDNRLDQLNELPLTKEDQRFILRCLREGGVVDYQPVLAAYQLCWNNAAESATIRKEITLGGGQPTPFSERPWVLKRLTIRGK</sequence>
<dbReference type="AlphaFoldDB" id="A0A365TK00"/>